<accession>A0A6N4TJY0</accession>
<dbReference type="PANTHER" id="PTHR22916">
    <property type="entry name" value="GLYCOSYLTRANSFERASE"/>
    <property type="match status" value="1"/>
</dbReference>
<keyword evidence="2" id="KW-0808">Transferase</keyword>
<dbReference type="Gene3D" id="3.90.550.10">
    <property type="entry name" value="Spore Coat Polysaccharide Biosynthesis Protein SpsA, Chain A"/>
    <property type="match status" value="1"/>
</dbReference>
<dbReference type="InterPro" id="IPR001173">
    <property type="entry name" value="Glyco_trans_2-like"/>
</dbReference>
<reference evidence="5" key="1">
    <citation type="submission" date="2019-05" db="EMBL/GenBank/DDBJ databases">
        <title>Complete genome sequencing of Absiella argi strain JCM 30884.</title>
        <authorList>
            <person name="Sakamoto M."/>
            <person name="Murakami T."/>
            <person name="Mori H."/>
        </authorList>
    </citation>
    <scope>NUCLEOTIDE SEQUENCE [LARGE SCALE GENOMIC DNA]</scope>
    <source>
        <strain evidence="5">JCM 30884</strain>
    </source>
</reference>
<proteinExistence type="predicted"/>
<dbReference type="Proteomes" id="UP000464754">
    <property type="component" value="Chromosome"/>
</dbReference>
<dbReference type="Pfam" id="PF00535">
    <property type="entry name" value="Glycos_transf_2"/>
    <property type="match status" value="1"/>
</dbReference>
<name>A0A6N4TJY0_9FIRM</name>
<evidence type="ECO:0000313" key="4">
    <source>
        <dbReference type="EMBL" id="BBK23516.1"/>
    </source>
</evidence>
<dbReference type="InterPro" id="IPR029044">
    <property type="entry name" value="Nucleotide-diphossugar_trans"/>
</dbReference>
<dbReference type="GO" id="GO:0016757">
    <property type="term" value="F:glycosyltransferase activity"/>
    <property type="evidence" value="ECO:0007669"/>
    <property type="project" value="UniProtKB-KW"/>
</dbReference>
<dbReference type="SUPFAM" id="SSF53448">
    <property type="entry name" value="Nucleotide-diphospho-sugar transferases"/>
    <property type="match status" value="1"/>
</dbReference>
<evidence type="ECO:0000256" key="1">
    <source>
        <dbReference type="ARBA" id="ARBA00022676"/>
    </source>
</evidence>
<keyword evidence="5" id="KW-1185">Reference proteome</keyword>
<dbReference type="RefSeq" id="WP_163052332.1">
    <property type="nucleotide sequence ID" value="NZ_AP019695.1"/>
</dbReference>
<organism evidence="4 5">
    <name type="scientific">Amedibacterium intestinale</name>
    <dbReference type="NCBI Taxonomy" id="2583452"/>
    <lineage>
        <taxon>Bacteria</taxon>
        <taxon>Bacillati</taxon>
        <taxon>Bacillota</taxon>
        <taxon>Erysipelotrichia</taxon>
        <taxon>Erysipelotrichales</taxon>
        <taxon>Erysipelotrichaceae</taxon>
        <taxon>Amedibacterium</taxon>
    </lineage>
</organism>
<dbReference type="CDD" id="cd00761">
    <property type="entry name" value="Glyco_tranf_GTA_type"/>
    <property type="match status" value="1"/>
</dbReference>
<evidence type="ECO:0000256" key="2">
    <source>
        <dbReference type="ARBA" id="ARBA00022679"/>
    </source>
</evidence>
<evidence type="ECO:0000313" key="5">
    <source>
        <dbReference type="Proteomes" id="UP000464754"/>
    </source>
</evidence>
<dbReference type="KEGG" id="aarg:Aargi30884_24190"/>
<feature type="domain" description="Glycosyltransferase 2-like" evidence="3">
    <location>
        <begin position="7"/>
        <end position="168"/>
    </location>
</feature>
<gene>
    <name evidence="4" type="ORF">Aargi30884_24190</name>
</gene>
<dbReference type="AlphaFoldDB" id="A0A6N4TJY0"/>
<dbReference type="PANTHER" id="PTHR22916:SF51">
    <property type="entry name" value="GLYCOSYLTRANSFERASE EPSH-RELATED"/>
    <property type="match status" value="1"/>
</dbReference>
<keyword evidence="1" id="KW-0328">Glycosyltransferase</keyword>
<sequence>MNDYLISIIVPIYNTSKYLHDSIESLVNQTIFSKLEIILIDDGSTDDSLLICQEYSNKYKNIKTVVQKNNGVSSARNLGLENTSGEYIAFFDSDDLAESILYESLLDLCKKYDADVSIGDFCRIFPNGNKKKYRKNLIRVWNDKEEAIKSFLSGDLIGNNLVDKLFKKEVIRDIKFPSGFAIGEDMFFVYKALKNSTKVVLNSNICHYQYILRKSSAMNGDFSDKYFDTVNLSEAILEDIVSYSPLVPYAEAHLIHEKIKVLEYMMKNNASKGYDKYRMKYTKDIRKYSIVKGVKYLSKRQFYGLILMKISPFFYMHVHKIMKIG</sequence>
<evidence type="ECO:0000259" key="3">
    <source>
        <dbReference type="Pfam" id="PF00535"/>
    </source>
</evidence>
<protein>
    <recommendedName>
        <fullName evidence="3">Glycosyltransferase 2-like domain-containing protein</fullName>
    </recommendedName>
</protein>
<dbReference type="EMBL" id="AP019695">
    <property type="protein sequence ID" value="BBK23516.1"/>
    <property type="molecule type" value="Genomic_DNA"/>
</dbReference>